<protein>
    <submittedName>
        <fullName evidence="3">Acyl-CoA thioesterase</fullName>
    </submittedName>
</protein>
<dbReference type="Proteomes" id="UP000824176">
    <property type="component" value="Unassembled WGS sequence"/>
</dbReference>
<evidence type="ECO:0000313" key="3">
    <source>
        <dbReference type="EMBL" id="HIZ88391.1"/>
    </source>
</evidence>
<reference evidence="3" key="2">
    <citation type="submission" date="2021-04" db="EMBL/GenBank/DDBJ databases">
        <authorList>
            <person name="Gilroy R."/>
        </authorList>
    </citation>
    <scope>NUCLEOTIDE SEQUENCE</scope>
    <source>
        <strain evidence="3">ChiW4-1371</strain>
    </source>
</reference>
<comment type="similarity">
    <text evidence="1">Belongs to the 4-hydroxybenzoyl-CoA thioesterase family.</text>
</comment>
<accession>A0A9D2GSW4</accession>
<dbReference type="CDD" id="cd00586">
    <property type="entry name" value="4HBT"/>
    <property type="match status" value="1"/>
</dbReference>
<evidence type="ECO:0000256" key="2">
    <source>
        <dbReference type="ARBA" id="ARBA00022801"/>
    </source>
</evidence>
<dbReference type="AlphaFoldDB" id="A0A9D2GSW4"/>
<name>A0A9D2GSW4_9BACT</name>
<comment type="caution">
    <text evidence="3">The sequence shown here is derived from an EMBL/GenBank/DDBJ whole genome shotgun (WGS) entry which is preliminary data.</text>
</comment>
<gene>
    <name evidence="3" type="ORF">H9804_00460</name>
</gene>
<dbReference type="NCBIfam" id="TIGR00051">
    <property type="entry name" value="YbgC/FadM family acyl-CoA thioesterase"/>
    <property type="match status" value="1"/>
</dbReference>
<dbReference type="PANTHER" id="PTHR31793:SF27">
    <property type="entry name" value="NOVEL THIOESTERASE SUPERFAMILY DOMAIN AND SAPOSIN A-TYPE DOMAIN CONTAINING PROTEIN (0610012H03RIK)"/>
    <property type="match status" value="1"/>
</dbReference>
<dbReference type="PANTHER" id="PTHR31793">
    <property type="entry name" value="4-HYDROXYBENZOYL-COA THIOESTERASE FAMILY MEMBER"/>
    <property type="match status" value="1"/>
</dbReference>
<proteinExistence type="inferred from homology"/>
<keyword evidence="2" id="KW-0378">Hydrolase</keyword>
<dbReference type="GO" id="GO:0047617">
    <property type="term" value="F:fatty acyl-CoA hydrolase activity"/>
    <property type="evidence" value="ECO:0007669"/>
    <property type="project" value="TreeGrafter"/>
</dbReference>
<dbReference type="SUPFAM" id="SSF54637">
    <property type="entry name" value="Thioesterase/thiol ester dehydrase-isomerase"/>
    <property type="match status" value="1"/>
</dbReference>
<dbReference type="EMBL" id="DXAQ01000006">
    <property type="protein sequence ID" value="HIZ88391.1"/>
    <property type="molecule type" value="Genomic_DNA"/>
</dbReference>
<reference evidence="3" key="1">
    <citation type="journal article" date="2021" name="PeerJ">
        <title>Extensive microbial diversity within the chicken gut microbiome revealed by metagenomics and culture.</title>
        <authorList>
            <person name="Gilroy R."/>
            <person name="Ravi A."/>
            <person name="Getino M."/>
            <person name="Pursley I."/>
            <person name="Horton D.L."/>
            <person name="Alikhan N.F."/>
            <person name="Baker D."/>
            <person name="Gharbi K."/>
            <person name="Hall N."/>
            <person name="Watson M."/>
            <person name="Adriaenssens E.M."/>
            <person name="Foster-Nyarko E."/>
            <person name="Jarju S."/>
            <person name="Secka A."/>
            <person name="Antonio M."/>
            <person name="Oren A."/>
            <person name="Chaudhuri R.R."/>
            <person name="La Ragione R."/>
            <person name="Hildebrand F."/>
            <person name="Pallen M.J."/>
        </authorList>
    </citation>
    <scope>NUCLEOTIDE SEQUENCE</scope>
    <source>
        <strain evidence="3">ChiW4-1371</strain>
    </source>
</reference>
<evidence type="ECO:0000313" key="4">
    <source>
        <dbReference type="Proteomes" id="UP000824176"/>
    </source>
</evidence>
<dbReference type="InterPro" id="IPR050563">
    <property type="entry name" value="4-hydroxybenzoyl-CoA_TE"/>
</dbReference>
<sequence>MAKEIEIQIRFSDLDGYGHVNNAVYLSYCEIARTNCYSDIFYNSIENKMWFILTSAELNYKKFLKLEDKAYVKLWLSSAKGALFTFEYEIHDGDGTIYATAKTTHAVYDAVKNKPVRVPQVIIDEVEKI</sequence>
<evidence type="ECO:0000256" key="1">
    <source>
        <dbReference type="ARBA" id="ARBA00005953"/>
    </source>
</evidence>
<dbReference type="Pfam" id="PF13279">
    <property type="entry name" value="4HBT_2"/>
    <property type="match status" value="1"/>
</dbReference>
<dbReference type="InterPro" id="IPR029069">
    <property type="entry name" value="HotDog_dom_sf"/>
</dbReference>
<dbReference type="InterPro" id="IPR006684">
    <property type="entry name" value="YbgC/YbaW"/>
</dbReference>
<dbReference type="Gene3D" id="3.10.129.10">
    <property type="entry name" value="Hotdog Thioesterase"/>
    <property type="match status" value="1"/>
</dbReference>
<organism evidence="3 4">
    <name type="scientific">Candidatus Mucispirillum faecigallinarum</name>
    <dbReference type="NCBI Taxonomy" id="2838699"/>
    <lineage>
        <taxon>Bacteria</taxon>
        <taxon>Pseudomonadati</taxon>
        <taxon>Deferribacterota</taxon>
        <taxon>Deferribacteres</taxon>
        <taxon>Deferribacterales</taxon>
        <taxon>Mucispirillaceae</taxon>
        <taxon>Mucispirillum</taxon>
    </lineage>
</organism>